<organism evidence="1 2">
    <name type="scientific">Mycobacterium numidiamassiliense</name>
    <dbReference type="NCBI Taxonomy" id="1841861"/>
    <lineage>
        <taxon>Bacteria</taxon>
        <taxon>Bacillati</taxon>
        <taxon>Actinomycetota</taxon>
        <taxon>Actinomycetes</taxon>
        <taxon>Mycobacteriales</taxon>
        <taxon>Mycobacteriaceae</taxon>
        <taxon>Mycobacterium</taxon>
    </lineage>
</organism>
<feature type="non-terminal residue" evidence="1">
    <location>
        <position position="1"/>
    </location>
</feature>
<dbReference type="EMBL" id="FUEZ01000003">
    <property type="protein sequence ID" value="SPM38470.1"/>
    <property type="molecule type" value="Genomic_DNA"/>
</dbReference>
<sequence>VRKYQIVKPNVDNVVIDVDLPRVVGIDIGTDIGTDTSSGAAQPSDYSNLLIKPSDIVVPGDTFTLASSKPSDNPAGVTATFASASVDVNGPTREIDVVIHVYPDATAAAQEHDQVAPNIANPQMGFTLVGGTATPADVGTGGVMATGTNSDGSKQRARLVFSEGRAFVQIEFFNPGNDPLKPDFVLDIARKQDAAIKAGLPA</sequence>
<dbReference type="STRING" id="1841861.GCA_900157365_04850"/>
<evidence type="ECO:0008006" key="3">
    <source>
        <dbReference type="Google" id="ProtNLM"/>
    </source>
</evidence>
<reference evidence="1 2" key="1">
    <citation type="submission" date="2017-01" db="EMBL/GenBank/DDBJ databases">
        <authorList>
            <consortium name="Urmite Genomes"/>
        </authorList>
    </citation>
    <scope>NUCLEOTIDE SEQUENCE [LARGE SCALE GENOMIC DNA]</scope>
    <source>
        <strain evidence="1 2">AB215</strain>
    </source>
</reference>
<proteinExistence type="predicted"/>
<dbReference type="AlphaFoldDB" id="A0A2U3P3Z8"/>
<evidence type="ECO:0000313" key="1">
    <source>
        <dbReference type="EMBL" id="SPM38470.1"/>
    </source>
</evidence>
<protein>
    <recommendedName>
        <fullName evidence="3">DUF5642 domain-containing protein</fullName>
    </recommendedName>
</protein>
<evidence type="ECO:0000313" key="2">
    <source>
        <dbReference type="Proteomes" id="UP000240424"/>
    </source>
</evidence>
<accession>A0A2U3P3Z8</accession>
<gene>
    <name evidence="1" type="ORF">MNAB215_647</name>
</gene>
<dbReference type="Proteomes" id="UP000240424">
    <property type="component" value="Unassembled WGS sequence"/>
</dbReference>
<keyword evidence="2" id="KW-1185">Reference proteome</keyword>
<name>A0A2U3P3Z8_9MYCO</name>